<dbReference type="EMBL" id="AP009386">
    <property type="protein sequence ID" value="BAG45551.1"/>
    <property type="molecule type" value="Genomic_DNA"/>
</dbReference>
<protein>
    <submittedName>
        <fullName evidence="2">Major capsid protein</fullName>
    </submittedName>
</protein>
<dbReference type="InterPro" id="IPR006441">
    <property type="entry name" value="Phage_P2_GpN"/>
</dbReference>
<dbReference type="RefSeq" id="WP_012217414.1">
    <property type="nucleotide sequence ID" value="NC_010086.1"/>
</dbReference>
<evidence type="ECO:0000256" key="1">
    <source>
        <dbReference type="SAM" id="MobiDB-lite"/>
    </source>
</evidence>
<evidence type="ECO:0000313" key="2">
    <source>
        <dbReference type="EMBL" id="BAG45551.1"/>
    </source>
</evidence>
<gene>
    <name evidence="2" type="ordered locus">BMULJ_03679</name>
</gene>
<evidence type="ECO:0000313" key="3">
    <source>
        <dbReference type="Proteomes" id="UP000008815"/>
    </source>
</evidence>
<dbReference type="STRING" id="395019.BMULJ_03679"/>
<proteinExistence type="predicted"/>
<dbReference type="NCBIfam" id="TIGR01551">
    <property type="entry name" value="major_capsid_P2"/>
    <property type="match status" value="1"/>
</dbReference>
<dbReference type="Proteomes" id="UP000008815">
    <property type="component" value="Chromosome 2"/>
</dbReference>
<accession>A0A0H3KK12</accession>
<name>A0A0H3KK12_BURM1</name>
<feature type="region of interest" description="Disordered" evidence="1">
    <location>
        <begin position="66"/>
        <end position="86"/>
    </location>
</feature>
<keyword evidence="3" id="KW-1185">Reference proteome</keyword>
<dbReference type="KEGG" id="bmu:Bmul_4837"/>
<dbReference type="AlphaFoldDB" id="A0A0H3KK12"/>
<reference evidence="2 3" key="1">
    <citation type="submission" date="2007-04" db="EMBL/GenBank/DDBJ databases">
        <title>Complete genome sequence of Burkholderia multivorans ATCC 17616.</title>
        <authorList>
            <person name="Ohtsubo Y."/>
            <person name="Yamashita A."/>
            <person name="Kurokawa K."/>
            <person name="Takami H."/>
            <person name="Yuhara S."/>
            <person name="Nishiyama E."/>
            <person name="Endo R."/>
            <person name="Miyazaki R."/>
            <person name="Ono A."/>
            <person name="Yano K."/>
            <person name="Ito M."/>
            <person name="Sota M."/>
            <person name="Yuji N."/>
            <person name="Hattori M."/>
            <person name="Tsuda M."/>
        </authorList>
    </citation>
    <scope>NUCLEOTIDE SEQUENCE [LARGE SCALE GENOMIC DNA]</scope>
    <source>
        <strain evidence="3">ATCC 17616 / 249</strain>
    </source>
</reference>
<dbReference type="eggNOG" id="ENOG502Z7HY">
    <property type="taxonomic scope" value="Bacteria"/>
</dbReference>
<dbReference type="Pfam" id="PF05125">
    <property type="entry name" value="Phage_cap_P2"/>
    <property type="match status" value="1"/>
</dbReference>
<dbReference type="HOGENOM" id="CLU_049296_1_0_4"/>
<organism evidence="2 3">
    <name type="scientific">Burkholderia multivorans (strain ATCC 17616 / 249)</name>
    <dbReference type="NCBI Taxonomy" id="395019"/>
    <lineage>
        <taxon>Bacteria</taxon>
        <taxon>Pseudomonadati</taxon>
        <taxon>Pseudomonadota</taxon>
        <taxon>Betaproteobacteria</taxon>
        <taxon>Burkholderiales</taxon>
        <taxon>Burkholderiaceae</taxon>
        <taxon>Burkholderia</taxon>
        <taxon>Burkholderia cepacia complex</taxon>
    </lineage>
</organism>
<dbReference type="KEGG" id="bmj:BMULJ_03679"/>
<sequence>MRNDTRALYSRFVQRIQELNGISDATVKFSVDPTVQQTLETKTQESSAFLNSINVIGVTEMEGEKVGLGVSGPSASRTDTSKRERETRDIATLDSQRYRAEKTNYDTHITYQRLDAWAKFPDFQARLRDAIIRRAALDRIMIGWNGVRAAADTDLAANPLLQDVNIGWLQQYRNNAKERVFSGVKIGKGEQFKNLDAVVTLANNELLEPWYVEDPNLVVICGRELLQDKYFPVVNKDQPPTEALAADVITAQKRIGNLPAVRVPYFPPRALMITRLDNLSLYWQIGARRRALIDNPKRDRIENFESSNDAYVIEEFGAGCVVEDIRFVDTDPAPDAPAGGA</sequence>